<dbReference type="Proteomes" id="UP001431783">
    <property type="component" value="Unassembled WGS sequence"/>
</dbReference>
<dbReference type="EMBL" id="JARQZJ010000142">
    <property type="protein sequence ID" value="KAK9892963.1"/>
    <property type="molecule type" value="Genomic_DNA"/>
</dbReference>
<dbReference type="Gene3D" id="3.30.1330.30">
    <property type="match status" value="1"/>
</dbReference>
<name>A0AAW1VGK8_9CUCU</name>
<organism evidence="1 2">
    <name type="scientific">Henosepilachna vigintioctopunctata</name>
    <dbReference type="NCBI Taxonomy" id="420089"/>
    <lineage>
        <taxon>Eukaryota</taxon>
        <taxon>Metazoa</taxon>
        <taxon>Ecdysozoa</taxon>
        <taxon>Arthropoda</taxon>
        <taxon>Hexapoda</taxon>
        <taxon>Insecta</taxon>
        <taxon>Pterygota</taxon>
        <taxon>Neoptera</taxon>
        <taxon>Endopterygota</taxon>
        <taxon>Coleoptera</taxon>
        <taxon>Polyphaga</taxon>
        <taxon>Cucujiformia</taxon>
        <taxon>Coccinelloidea</taxon>
        <taxon>Coccinellidae</taxon>
        <taxon>Epilachninae</taxon>
        <taxon>Epilachnini</taxon>
        <taxon>Henosepilachna</taxon>
    </lineage>
</organism>
<evidence type="ECO:0000313" key="1">
    <source>
        <dbReference type="EMBL" id="KAK9892963.1"/>
    </source>
</evidence>
<evidence type="ECO:0000313" key="2">
    <source>
        <dbReference type="Proteomes" id="UP001431783"/>
    </source>
</evidence>
<accession>A0AAW1VGK8</accession>
<dbReference type="InterPro" id="IPR029064">
    <property type="entry name" value="Ribosomal_eL30-like_sf"/>
</dbReference>
<protein>
    <submittedName>
        <fullName evidence="1">Uncharacterized protein</fullName>
    </submittedName>
</protein>
<dbReference type="SUPFAM" id="SSF55315">
    <property type="entry name" value="L30e-like"/>
    <property type="match status" value="1"/>
</dbReference>
<dbReference type="AlphaFoldDB" id="A0AAW1VGK8"/>
<gene>
    <name evidence="1" type="ORF">WA026_023020</name>
</gene>
<reference evidence="1 2" key="1">
    <citation type="submission" date="2023-03" db="EMBL/GenBank/DDBJ databases">
        <title>Genome insight into feeding habits of ladybird beetles.</title>
        <authorList>
            <person name="Li H.-S."/>
            <person name="Huang Y.-H."/>
            <person name="Pang H."/>
        </authorList>
    </citation>
    <scope>NUCLEOTIDE SEQUENCE [LARGE SCALE GENOMIC DNA]</scope>
    <source>
        <strain evidence="1">SYSU_2023b</strain>
        <tissue evidence="1">Whole body</tissue>
    </source>
</reference>
<comment type="caution">
    <text evidence="1">The sequence shown here is derived from an EMBL/GenBank/DDBJ whole genome shotgun (WGS) entry which is preliminary data.</text>
</comment>
<proteinExistence type="predicted"/>
<sequence length="118" mass="13394">MKWKKKIEIEKGTGDESDIIGIELSYEEKIANCSIIAQPMGSKKFTKKLYRIIKKANKQKTYLRSGLKDVPSGIRKGVNGIVIFAGDITPIEMMCQQFVRRKICLIFIFLVGKTKVLP</sequence>
<keyword evidence="2" id="KW-1185">Reference proteome</keyword>